<evidence type="ECO:0000256" key="2">
    <source>
        <dbReference type="ARBA" id="ARBA00022741"/>
    </source>
</evidence>
<evidence type="ECO:0000256" key="4">
    <source>
        <dbReference type="ARBA" id="ARBA00023125"/>
    </source>
</evidence>
<dbReference type="PROSITE" id="PS51194">
    <property type="entry name" value="HELICASE_CTER"/>
    <property type="match status" value="1"/>
</dbReference>
<evidence type="ECO:0000256" key="8">
    <source>
        <dbReference type="SAM" id="MobiDB-lite"/>
    </source>
</evidence>
<dbReference type="PROSITE" id="PS51192">
    <property type="entry name" value="HELICASE_ATP_BIND_1"/>
    <property type="match status" value="1"/>
</dbReference>
<organism evidence="11 12">
    <name type="scientific">Cylindrobasidium torrendii FP15055 ss-10</name>
    <dbReference type="NCBI Taxonomy" id="1314674"/>
    <lineage>
        <taxon>Eukaryota</taxon>
        <taxon>Fungi</taxon>
        <taxon>Dikarya</taxon>
        <taxon>Basidiomycota</taxon>
        <taxon>Agaricomycotina</taxon>
        <taxon>Agaricomycetes</taxon>
        <taxon>Agaricomycetidae</taxon>
        <taxon>Agaricales</taxon>
        <taxon>Marasmiineae</taxon>
        <taxon>Physalacriaceae</taxon>
        <taxon>Cylindrobasidium</taxon>
    </lineage>
</organism>
<dbReference type="InterPro" id="IPR027417">
    <property type="entry name" value="P-loop_NTPase"/>
</dbReference>
<evidence type="ECO:0000256" key="7">
    <source>
        <dbReference type="ARBA" id="ARBA00034808"/>
    </source>
</evidence>
<dbReference type="EMBL" id="KN880447">
    <property type="protein sequence ID" value="KIY72128.1"/>
    <property type="molecule type" value="Genomic_DNA"/>
</dbReference>
<dbReference type="SUPFAM" id="SSF52540">
    <property type="entry name" value="P-loop containing nucleoside triphosphate hydrolases"/>
    <property type="match status" value="1"/>
</dbReference>
<dbReference type="Gene3D" id="1.10.720.30">
    <property type="entry name" value="SAP domain"/>
    <property type="match status" value="1"/>
</dbReference>
<keyword evidence="12" id="KW-1185">Reference proteome</keyword>
<evidence type="ECO:0000256" key="5">
    <source>
        <dbReference type="ARBA" id="ARBA00023235"/>
    </source>
</evidence>
<dbReference type="SMART" id="SM00487">
    <property type="entry name" value="DEXDc"/>
    <property type="match status" value="1"/>
</dbReference>
<dbReference type="GO" id="GO:0009378">
    <property type="term" value="F:four-way junction helicase activity"/>
    <property type="evidence" value="ECO:0007669"/>
    <property type="project" value="TreeGrafter"/>
</dbReference>
<feature type="domain" description="Helicase C-terminal" evidence="10">
    <location>
        <begin position="377"/>
        <end position="539"/>
    </location>
</feature>
<evidence type="ECO:0000259" key="10">
    <source>
        <dbReference type="PROSITE" id="PS51194"/>
    </source>
</evidence>
<dbReference type="GO" id="GO:0043138">
    <property type="term" value="F:3'-5' DNA helicase activity"/>
    <property type="evidence" value="ECO:0007669"/>
    <property type="project" value="UniProtKB-EC"/>
</dbReference>
<evidence type="ECO:0000259" key="9">
    <source>
        <dbReference type="PROSITE" id="PS51192"/>
    </source>
</evidence>
<dbReference type="InterPro" id="IPR014001">
    <property type="entry name" value="Helicase_ATP-bd"/>
</dbReference>
<feature type="domain" description="Helicase ATP-binding" evidence="9">
    <location>
        <begin position="170"/>
        <end position="336"/>
    </location>
</feature>
<feature type="region of interest" description="Disordered" evidence="8">
    <location>
        <begin position="100"/>
        <end position="121"/>
    </location>
</feature>
<protein>
    <recommendedName>
        <fullName evidence="7">DNA 3'-5' helicase</fullName>
        <ecNumber evidence="7">5.6.2.4</ecNumber>
    </recommendedName>
</protein>
<dbReference type="GO" id="GO:0016787">
    <property type="term" value="F:hydrolase activity"/>
    <property type="evidence" value="ECO:0007669"/>
    <property type="project" value="UniProtKB-KW"/>
</dbReference>
<sequence>MEPSNNKENIPPVTPACPWPPLRPRKLLQPTLHQEHVLHAETSRNLNLNIPNTPLPTLHTRVNPRKRVTATPKTLHLAVPPRHSSQKSVTTYRNGYAASARTPSFSPYKSPARQSSRRRRGLLRPPAISAATLDICPLAKLAEDVWNKIAHEALLIQPTDRLREFQCTASDYVRAKKDLFVIAPTGSGKSLLFSLPLLSRGEGVVLVTVPFTNLGRESALRNHGANVQAVFLSSTSRDMTVVATAKMVVVYMCPEFVEGPTFAHLLHSTAWRTRVTAIFHDEGHTFEEARSWRSSYSRLHKLRQFFPQVPLVVMSATLPQRHRETAILHAGISKDASIINLGNHRPELTTAVIHMKYDVNSFQDIAFLIPLGAKRQDLVKTIIYCDDRELLRKMLFWAQQRLAAEGLSPSLVEHLHAGLTEHHETSTMSDFRVAEVSFLLTTRKLGPGLNVFGVQQVITYTCKGLTMVEWDQRRGRMLRGPGDLLKFGTGRGVLVVESRMAPEDGNIEDLVSAGEDRAILELLQRQEACLVPIYGRHLEFPANLYPKGPCIKFCSSCDHSLLPIAQLIWTMVEPGAAIEAAAQRIPVDDRKVLVDYLTLWRQTEWLAVWQHRWPTHGPKDLVSDDDIKTLSTHGRVITDIETLSKRTRIVFPHQIGPALLPILHEWIAALPSSLAEDIIEDKMDDIQPASPTPLPASSTVHTTAEIQGKGERATVKQLKDFLRSKRQPLGGNKAELVERVRVWRDNNVV</sequence>
<dbReference type="EC" id="5.6.2.4" evidence="7"/>
<evidence type="ECO:0000256" key="3">
    <source>
        <dbReference type="ARBA" id="ARBA00022840"/>
    </source>
</evidence>
<feature type="region of interest" description="Disordered" evidence="8">
    <location>
        <begin position="686"/>
        <end position="710"/>
    </location>
</feature>
<evidence type="ECO:0000313" key="12">
    <source>
        <dbReference type="Proteomes" id="UP000054007"/>
    </source>
</evidence>
<dbReference type="InterPro" id="IPR001650">
    <property type="entry name" value="Helicase_C-like"/>
</dbReference>
<dbReference type="Pfam" id="PF00270">
    <property type="entry name" value="DEAD"/>
    <property type="match status" value="1"/>
</dbReference>
<dbReference type="PANTHER" id="PTHR13710">
    <property type="entry name" value="DNA HELICASE RECQ FAMILY MEMBER"/>
    <property type="match status" value="1"/>
</dbReference>
<accession>A0A0D7BNI2</accession>
<evidence type="ECO:0000256" key="1">
    <source>
        <dbReference type="ARBA" id="ARBA00005446"/>
    </source>
</evidence>
<dbReference type="GO" id="GO:0000724">
    <property type="term" value="P:double-strand break repair via homologous recombination"/>
    <property type="evidence" value="ECO:0007669"/>
    <property type="project" value="TreeGrafter"/>
</dbReference>
<proteinExistence type="inferred from homology"/>
<keyword evidence="2" id="KW-0547">Nucleotide-binding</keyword>
<dbReference type="Pfam" id="PF00271">
    <property type="entry name" value="Helicase_C"/>
    <property type="match status" value="1"/>
</dbReference>
<dbReference type="Proteomes" id="UP000054007">
    <property type="component" value="Unassembled WGS sequence"/>
</dbReference>
<dbReference type="GO" id="GO:0005524">
    <property type="term" value="F:ATP binding"/>
    <property type="evidence" value="ECO:0007669"/>
    <property type="project" value="UniProtKB-KW"/>
</dbReference>
<dbReference type="GO" id="GO:0003677">
    <property type="term" value="F:DNA binding"/>
    <property type="evidence" value="ECO:0007669"/>
    <property type="project" value="UniProtKB-KW"/>
</dbReference>
<dbReference type="STRING" id="1314674.A0A0D7BNI2"/>
<comment type="similarity">
    <text evidence="1">Belongs to the helicase family. RecQ subfamily.</text>
</comment>
<evidence type="ECO:0000313" key="11">
    <source>
        <dbReference type="EMBL" id="KIY72128.1"/>
    </source>
</evidence>
<keyword evidence="11" id="KW-0378">Hydrolase</keyword>
<comment type="catalytic activity">
    <reaction evidence="6">
        <text>Couples ATP hydrolysis with the unwinding of duplex DNA by translocating in the 3'-5' direction.</text>
        <dbReference type="EC" id="5.6.2.4"/>
    </reaction>
</comment>
<dbReference type="PANTHER" id="PTHR13710:SF105">
    <property type="entry name" value="ATP-DEPENDENT DNA HELICASE Q1"/>
    <property type="match status" value="1"/>
</dbReference>
<dbReference type="GO" id="GO:0005737">
    <property type="term" value="C:cytoplasm"/>
    <property type="evidence" value="ECO:0007669"/>
    <property type="project" value="TreeGrafter"/>
</dbReference>
<dbReference type="SUPFAM" id="SSF68906">
    <property type="entry name" value="SAP domain"/>
    <property type="match status" value="1"/>
</dbReference>
<reference evidence="11 12" key="1">
    <citation type="journal article" date="2015" name="Fungal Genet. Biol.">
        <title>Evolution of novel wood decay mechanisms in Agaricales revealed by the genome sequences of Fistulina hepatica and Cylindrobasidium torrendii.</title>
        <authorList>
            <person name="Floudas D."/>
            <person name="Held B.W."/>
            <person name="Riley R."/>
            <person name="Nagy L.G."/>
            <person name="Koehler G."/>
            <person name="Ransdell A.S."/>
            <person name="Younus H."/>
            <person name="Chow J."/>
            <person name="Chiniquy J."/>
            <person name="Lipzen A."/>
            <person name="Tritt A."/>
            <person name="Sun H."/>
            <person name="Haridas S."/>
            <person name="LaButti K."/>
            <person name="Ohm R.A."/>
            <person name="Kues U."/>
            <person name="Blanchette R.A."/>
            <person name="Grigoriev I.V."/>
            <person name="Minto R.E."/>
            <person name="Hibbett D.S."/>
        </authorList>
    </citation>
    <scope>NUCLEOTIDE SEQUENCE [LARGE SCALE GENOMIC DNA]</scope>
    <source>
        <strain evidence="11 12">FP15055 ss-10</strain>
    </source>
</reference>
<dbReference type="AlphaFoldDB" id="A0A0D7BNI2"/>
<dbReference type="InterPro" id="IPR036361">
    <property type="entry name" value="SAP_dom_sf"/>
</dbReference>
<evidence type="ECO:0000256" key="6">
    <source>
        <dbReference type="ARBA" id="ARBA00034617"/>
    </source>
</evidence>
<dbReference type="Gene3D" id="3.40.50.300">
    <property type="entry name" value="P-loop containing nucleotide triphosphate hydrolases"/>
    <property type="match status" value="2"/>
</dbReference>
<name>A0A0D7BNI2_9AGAR</name>
<dbReference type="OrthoDB" id="10261556at2759"/>
<keyword evidence="4" id="KW-0238">DNA-binding</keyword>
<gene>
    <name evidence="11" type="ORF">CYLTODRAFT_368308</name>
</gene>
<dbReference type="InterPro" id="IPR011545">
    <property type="entry name" value="DEAD/DEAH_box_helicase_dom"/>
</dbReference>
<keyword evidence="5" id="KW-0413">Isomerase</keyword>
<dbReference type="GO" id="GO:0005694">
    <property type="term" value="C:chromosome"/>
    <property type="evidence" value="ECO:0007669"/>
    <property type="project" value="TreeGrafter"/>
</dbReference>
<keyword evidence="3" id="KW-0067">ATP-binding</keyword>